<proteinExistence type="predicted"/>
<organism evidence="2">
    <name type="scientific">marine sediment metagenome</name>
    <dbReference type="NCBI Taxonomy" id="412755"/>
    <lineage>
        <taxon>unclassified sequences</taxon>
        <taxon>metagenomes</taxon>
        <taxon>ecological metagenomes</taxon>
    </lineage>
</organism>
<dbReference type="AlphaFoldDB" id="A0A0F9N1V7"/>
<sequence>MEYKAWCVRCKTKTDVKDPKEVEYNLGVRGKRRAVRGTCSVCDTKVSAILKSK</sequence>
<evidence type="ECO:0000313" key="2">
    <source>
        <dbReference type="EMBL" id="KKN13515.1"/>
    </source>
</evidence>
<dbReference type="Pfam" id="PF18930">
    <property type="entry name" value="DUF5679"/>
    <property type="match status" value="1"/>
</dbReference>
<reference evidence="2" key="1">
    <citation type="journal article" date="2015" name="Nature">
        <title>Complex archaea that bridge the gap between prokaryotes and eukaryotes.</title>
        <authorList>
            <person name="Spang A."/>
            <person name="Saw J.H."/>
            <person name="Jorgensen S.L."/>
            <person name="Zaremba-Niedzwiedzka K."/>
            <person name="Martijn J."/>
            <person name="Lind A.E."/>
            <person name="van Eijk R."/>
            <person name="Schleper C."/>
            <person name="Guy L."/>
            <person name="Ettema T.J."/>
        </authorList>
    </citation>
    <scope>NUCLEOTIDE SEQUENCE</scope>
</reference>
<evidence type="ECO:0000259" key="1">
    <source>
        <dbReference type="Pfam" id="PF18930"/>
    </source>
</evidence>
<accession>A0A0F9N1V7</accession>
<feature type="domain" description="DUF5679" evidence="1">
    <location>
        <begin position="7"/>
        <end position="48"/>
    </location>
</feature>
<gene>
    <name evidence="2" type="ORF">LCGC14_1005710</name>
</gene>
<dbReference type="EMBL" id="LAZR01003916">
    <property type="protein sequence ID" value="KKN13515.1"/>
    <property type="molecule type" value="Genomic_DNA"/>
</dbReference>
<comment type="caution">
    <text evidence="2">The sequence shown here is derived from an EMBL/GenBank/DDBJ whole genome shotgun (WGS) entry which is preliminary data.</text>
</comment>
<protein>
    <recommendedName>
        <fullName evidence="1">DUF5679 domain-containing protein</fullName>
    </recommendedName>
</protein>
<dbReference type="InterPro" id="IPR044044">
    <property type="entry name" value="DUF5679"/>
</dbReference>
<name>A0A0F9N1V7_9ZZZZ</name>